<feature type="region of interest" description="Disordered" evidence="1">
    <location>
        <begin position="53"/>
        <end position="75"/>
    </location>
</feature>
<reference evidence="2 3" key="1">
    <citation type="journal article" date="2021" name="BMC Genomics">
        <title>Datura genome reveals duplications of psychoactive alkaloid biosynthetic genes and high mutation rate following tissue culture.</title>
        <authorList>
            <person name="Rajewski A."/>
            <person name="Carter-House D."/>
            <person name="Stajich J."/>
            <person name="Litt A."/>
        </authorList>
    </citation>
    <scope>NUCLEOTIDE SEQUENCE [LARGE SCALE GENOMIC DNA]</scope>
    <source>
        <strain evidence="2">AR-01</strain>
    </source>
</reference>
<sequence length="75" mass="7739">MIEGVVSSLGADVRELKSKAPLSRTDLSSLDEAMVSPHIARGPIDVMLEAFGKDEKVEHADDGGEGAGASGDAED</sequence>
<organism evidence="2 3">
    <name type="scientific">Datura stramonium</name>
    <name type="common">Jimsonweed</name>
    <name type="synonym">Common thornapple</name>
    <dbReference type="NCBI Taxonomy" id="4076"/>
    <lineage>
        <taxon>Eukaryota</taxon>
        <taxon>Viridiplantae</taxon>
        <taxon>Streptophyta</taxon>
        <taxon>Embryophyta</taxon>
        <taxon>Tracheophyta</taxon>
        <taxon>Spermatophyta</taxon>
        <taxon>Magnoliopsida</taxon>
        <taxon>eudicotyledons</taxon>
        <taxon>Gunneridae</taxon>
        <taxon>Pentapetalae</taxon>
        <taxon>asterids</taxon>
        <taxon>lamiids</taxon>
        <taxon>Solanales</taxon>
        <taxon>Solanaceae</taxon>
        <taxon>Solanoideae</taxon>
        <taxon>Datureae</taxon>
        <taxon>Datura</taxon>
    </lineage>
</organism>
<evidence type="ECO:0000313" key="3">
    <source>
        <dbReference type="Proteomes" id="UP000823775"/>
    </source>
</evidence>
<comment type="caution">
    <text evidence="2">The sequence shown here is derived from an EMBL/GenBank/DDBJ whole genome shotgun (WGS) entry which is preliminary data.</text>
</comment>
<proteinExistence type="predicted"/>
<dbReference type="EMBL" id="JACEIK010001708">
    <property type="protein sequence ID" value="MCD7471666.1"/>
    <property type="molecule type" value="Genomic_DNA"/>
</dbReference>
<gene>
    <name evidence="2" type="ORF">HAX54_012261</name>
</gene>
<name>A0ABS8TL75_DATST</name>
<evidence type="ECO:0000313" key="2">
    <source>
        <dbReference type="EMBL" id="MCD7471666.1"/>
    </source>
</evidence>
<evidence type="ECO:0000256" key="1">
    <source>
        <dbReference type="SAM" id="MobiDB-lite"/>
    </source>
</evidence>
<keyword evidence="3" id="KW-1185">Reference proteome</keyword>
<accession>A0ABS8TL75</accession>
<dbReference type="Proteomes" id="UP000823775">
    <property type="component" value="Unassembled WGS sequence"/>
</dbReference>
<feature type="compositionally biased region" description="Basic and acidic residues" evidence="1">
    <location>
        <begin position="53"/>
        <end position="62"/>
    </location>
</feature>
<protein>
    <submittedName>
        <fullName evidence="2">Uncharacterized protein</fullName>
    </submittedName>
</protein>